<dbReference type="Gene3D" id="1.10.630.10">
    <property type="entry name" value="Cytochrome P450"/>
    <property type="match status" value="1"/>
</dbReference>
<protein>
    <recommendedName>
        <fullName evidence="4">Cytochrome P450</fullName>
    </recommendedName>
</protein>
<dbReference type="GO" id="GO:0004497">
    <property type="term" value="F:monooxygenase activity"/>
    <property type="evidence" value="ECO:0007669"/>
    <property type="project" value="InterPro"/>
</dbReference>
<dbReference type="GO" id="GO:0005506">
    <property type="term" value="F:iron ion binding"/>
    <property type="evidence" value="ECO:0007669"/>
    <property type="project" value="InterPro"/>
</dbReference>
<evidence type="ECO:0000313" key="2">
    <source>
        <dbReference type="EMBL" id="KAJ3491312.1"/>
    </source>
</evidence>
<keyword evidence="3" id="KW-1185">Reference proteome</keyword>
<evidence type="ECO:0000256" key="1">
    <source>
        <dbReference type="SAM" id="MobiDB-lite"/>
    </source>
</evidence>
<reference evidence="2" key="1">
    <citation type="submission" date="2022-07" db="EMBL/GenBank/DDBJ databases">
        <title>Genome Sequence of Physisporinus lineatus.</title>
        <authorList>
            <person name="Buettner E."/>
        </authorList>
    </citation>
    <scope>NUCLEOTIDE SEQUENCE</scope>
    <source>
        <strain evidence="2">VT162</strain>
    </source>
</reference>
<dbReference type="InterPro" id="IPR036396">
    <property type="entry name" value="Cyt_P450_sf"/>
</dbReference>
<feature type="region of interest" description="Disordered" evidence="1">
    <location>
        <begin position="329"/>
        <end position="348"/>
    </location>
</feature>
<dbReference type="GO" id="GO:0016705">
    <property type="term" value="F:oxidoreductase activity, acting on paired donors, with incorporation or reduction of molecular oxygen"/>
    <property type="evidence" value="ECO:0007669"/>
    <property type="project" value="InterPro"/>
</dbReference>
<gene>
    <name evidence="2" type="ORF">NLI96_g817</name>
</gene>
<dbReference type="SUPFAM" id="SSF48264">
    <property type="entry name" value="Cytochrome P450"/>
    <property type="match status" value="1"/>
</dbReference>
<organism evidence="2 3">
    <name type="scientific">Meripilus lineatus</name>
    <dbReference type="NCBI Taxonomy" id="2056292"/>
    <lineage>
        <taxon>Eukaryota</taxon>
        <taxon>Fungi</taxon>
        <taxon>Dikarya</taxon>
        <taxon>Basidiomycota</taxon>
        <taxon>Agaricomycotina</taxon>
        <taxon>Agaricomycetes</taxon>
        <taxon>Polyporales</taxon>
        <taxon>Meripilaceae</taxon>
        <taxon>Meripilus</taxon>
    </lineage>
</organism>
<evidence type="ECO:0008006" key="4">
    <source>
        <dbReference type="Google" id="ProtNLM"/>
    </source>
</evidence>
<sequence length="348" mass="38490">MLPVGLLSLVQAFVADPNEAAIKLSIALPSVAFLVFLWTRWQSKQQTDDEGSPISLPESCLFTILPFFRSRFDFLNWGFKLSGQSIYQFRLLQVNNTFYAPPLDLCPSPPPLNTVIAVSGEPARRDFFTCKGFDLNEGFKVLSGAARRISIIHKRLATSQNEGHLCRLLPKLLEDTARVLDSWGTSASTQDPFECIPKLCFQTSVRSLACSELADDEAVVARLKTLYDTLDSATTPASVLVPWFPSPSMLKKLFATKKIYDIVNRAIEARLRSGVPQDDTLQIMIDSSDDRLVMLGFIMGLLVAGARSTGTTGKGFSLTYSTIRRVPYSREKPLPTHNTSLLPPQPPG</sequence>
<dbReference type="EMBL" id="JANAWD010000014">
    <property type="protein sequence ID" value="KAJ3491312.1"/>
    <property type="molecule type" value="Genomic_DNA"/>
</dbReference>
<comment type="caution">
    <text evidence="2">The sequence shown here is derived from an EMBL/GenBank/DDBJ whole genome shotgun (WGS) entry which is preliminary data.</text>
</comment>
<evidence type="ECO:0000313" key="3">
    <source>
        <dbReference type="Proteomes" id="UP001212997"/>
    </source>
</evidence>
<dbReference type="AlphaFoldDB" id="A0AAD5YI63"/>
<proteinExistence type="predicted"/>
<dbReference type="Proteomes" id="UP001212997">
    <property type="component" value="Unassembled WGS sequence"/>
</dbReference>
<accession>A0AAD5YI63</accession>
<dbReference type="GO" id="GO:0020037">
    <property type="term" value="F:heme binding"/>
    <property type="evidence" value="ECO:0007669"/>
    <property type="project" value="InterPro"/>
</dbReference>
<name>A0AAD5YI63_9APHY</name>